<comment type="caution">
    <text evidence="7">The sequence shown here is derived from an EMBL/GenBank/DDBJ whole genome shotgun (WGS) entry which is preliminary data.</text>
</comment>
<evidence type="ECO:0000313" key="8">
    <source>
        <dbReference type="Proteomes" id="UP001157161"/>
    </source>
</evidence>
<feature type="domain" description="HTH cro/C1-type" evidence="6">
    <location>
        <begin position="5"/>
        <end position="34"/>
    </location>
</feature>
<organism evidence="7 8">
    <name type="scientific">Litorihabitans aurantiacus</name>
    <dbReference type="NCBI Taxonomy" id="1930061"/>
    <lineage>
        <taxon>Bacteria</taxon>
        <taxon>Bacillati</taxon>
        <taxon>Actinomycetota</taxon>
        <taxon>Actinomycetes</taxon>
        <taxon>Micrococcales</taxon>
        <taxon>Beutenbergiaceae</taxon>
        <taxon>Litorihabitans</taxon>
    </lineage>
</organism>
<dbReference type="PANTHER" id="PTHR30146:SF148">
    <property type="entry name" value="HTH-TYPE TRANSCRIPTIONAL REPRESSOR PURR-RELATED"/>
    <property type="match status" value="1"/>
</dbReference>
<dbReference type="SMART" id="SM00354">
    <property type="entry name" value="HTH_LACI"/>
    <property type="match status" value="1"/>
</dbReference>
<dbReference type="AlphaFoldDB" id="A0AA37UWK0"/>
<dbReference type="GO" id="GO:0000976">
    <property type="term" value="F:transcription cis-regulatory region binding"/>
    <property type="evidence" value="ECO:0007669"/>
    <property type="project" value="TreeGrafter"/>
</dbReference>
<dbReference type="InterPro" id="IPR000843">
    <property type="entry name" value="HTH_LacI"/>
</dbReference>
<keyword evidence="1" id="KW-0805">Transcription regulation</keyword>
<keyword evidence="2" id="KW-0238">DNA-binding</keyword>
<dbReference type="Pfam" id="PF00356">
    <property type="entry name" value="LacI"/>
    <property type="match status" value="1"/>
</dbReference>
<dbReference type="PROSITE" id="PS50943">
    <property type="entry name" value="HTH_CROC1"/>
    <property type="match status" value="1"/>
</dbReference>
<dbReference type="Proteomes" id="UP001157161">
    <property type="component" value="Unassembled WGS sequence"/>
</dbReference>
<evidence type="ECO:0000256" key="3">
    <source>
        <dbReference type="ARBA" id="ARBA00023163"/>
    </source>
</evidence>
<dbReference type="SUPFAM" id="SSF47413">
    <property type="entry name" value="lambda repressor-like DNA-binding domains"/>
    <property type="match status" value="1"/>
</dbReference>
<evidence type="ECO:0000259" key="5">
    <source>
        <dbReference type="PROSITE" id="PS50932"/>
    </source>
</evidence>
<gene>
    <name evidence="7" type="ORF">GCM10025875_04190</name>
</gene>
<dbReference type="PANTHER" id="PTHR30146">
    <property type="entry name" value="LACI-RELATED TRANSCRIPTIONAL REPRESSOR"/>
    <property type="match status" value="1"/>
</dbReference>
<sequence length="234" mass="24058">MTTPRTQPRITQRRIAELAGVSQSTVSLVVNGKADALTRIPADTRERVLQVLREAEYVADPAARRLAGVGNRLVGVFTYEPAFPSASRDFYASLLTGIESQAEKLGLDLLMFTSAPVVEVGAACSTPTTASGSPTAASCSGSRWTAPSSSACSAAASRSWRSGAATRATSPTSPPTTWAARPSWSGARGTSGTGASRCCAATARASPCATATAASSTSCAVATPPATLWRWTAR</sequence>
<feature type="domain" description="HTH lacI-type" evidence="5">
    <location>
        <begin position="10"/>
        <end position="68"/>
    </location>
</feature>
<evidence type="ECO:0000256" key="2">
    <source>
        <dbReference type="ARBA" id="ARBA00023125"/>
    </source>
</evidence>
<feature type="region of interest" description="Disordered" evidence="4">
    <location>
        <begin position="163"/>
        <end position="188"/>
    </location>
</feature>
<evidence type="ECO:0000259" key="6">
    <source>
        <dbReference type="PROSITE" id="PS50943"/>
    </source>
</evidence>
<reference evidence="7" key="1">
    <citation type="journal article" date="2014" name="Int. J. Syst. Evol. Microbiol.">
        <title>Complete genome sequence of Corynebacterium casei LMG S-19264T (=DSM 44701T), isolated from a smear-ripened cheese.</title>
        <authorList>
            <consortium name="US DOE Joint Genome Institute (JGI-PGF)"/>
            <person name="Walter F."/>
            <person name="Albersmeier A."/>
            <person name="Kalinowski J."/>
            <person name="Ruckert C."/>
        </authorList>
    </citation>
    <scope>NUCLEOTIDE SEQUENCE</scope>
    <source>
        <strain evidence="7">NBRC 112290</strain>
    </source>
</reference>
<reference evidence="7" key="2">
    <citation type="submission" date="2023-02" db="EMBL/GenBank/DDBJ databases">
        <authorList>
            <person name="Sun Q."/>
            <person name="Mori K."/>
        </authorList>
    </citation>
    <scope>NUCLEOTIDE SEQUENCE</scope>
    <source>
        <strain evidence="7">NBRC 112290</strain>
    </source>
</reference>
<evidence type="ECO:0008006" key="9">
    <source>
        <dbReference type="Google" id="ProtNLM"/>
    </source>
</evidence>
<dbReference type="InterPro" id="IPR001387">
    <property type="entry name" value="Cro/C1-type_HTH"/>
</dbReference>
<evidence type="ECO:0000256" key="1">
    <source>
        <dbReference type="ARBA" id="ARBA00023015"/>
    </source>
</evidence>
<dbReference type="GO" id="GO:0003700">
    <property type="term" value="F:DNA-binding transcription factor activity"/>
    <property type="evidence" value="ECO:0007669"/>
    <property type="project" value="TreeGrafter"/>
</dbReference>
<accession>A0AA37UWK0</accession>
<proteinExistence type="predicted"/>
<dbReference type="Gene3D" id="3.40.50.2300">
    <property type="match status" value="1"/>
</dbReference>
<feature type="region of interest" description="Disordered" evidence="4">
    <location>
        <begin position="124"/>
        <end position="143"/>
    </location>
</feature>
<dbReference type="CDD" id="cd01392">
    <property type="entry name" value="HTH_LacI"/>
    <property type="match status" value="1"/>
</dbReference>
<name>A0AA37UWK0_9MICO</name>
<dbReference type="Gene3D" id="1.10.260.40">
    <property type="entry name" value="lambda repressor-like DNA-binding domains"/>
    <property type="match status" value="1"/>
</dbReference>
<dbReference type="RefSeq" id="WP_284249054.1">
    <property type="nucleotide sequence ID" value="NZ_BSUM01000001.1"/>
</dbReference>
<keyword evidence="3" id="KW-0804">Transcription</keyword>
<keyword evidence="8" id="KW-1185">Reference proteome</keyword>
<dbReference type="InterPro" id="IPR010982">
    <property type="entry name" value="Lambda_DNA-bd_dom_sf"/>
</dbReference>
<evidence type="ECO:0000313" key="7">
    <source>
        <dbReference type="EMBL" id="GMA30427.1"/>
    </source>
</evidence>
<dbReference type="PROSITE" id="PS50932">
    <property type="entry name" value="HTH_LACI_2"/>
    <property type="match status" value="1"/>
</dbReference>
<protein>
    <recommendedName>
        <fullName evidence="9">LacI family transcriptional regulator</fullName>
    </recommendedName>
</protein>
<dbReference type="EMBL" id="BSUM01000001">
    <property type="protein sequence ID" value="GMA30427.1"/>
    <property type="molecule type" value="Genomic_DNA"/>
</dbReference>
<evidence type="ECO:0000256" key="4">
    <source>
        <dbReference type="SAM" id="MobiDB-lite"/>
    </source>
</evidence>